<dbReference type="Pfam" id="PF03631">
    <property type="entry name" value="Virul_fac_BrkB"/>
    <property type="match status" value="1"/>
</dbReference>
<evidence type="ECO:0000256" key="5">
    <source>
        <dbReference type="ARBA" id="ARBA00023136"/>
    </source>
</evidence>
<feature type="transmembrane region" description="Helical" evidence="6">
    <location>
        <begin position="105"/>
        <end position="123"/>
    </location>
</feature>
<evidence type="ECO:0000256" key="3">
    <source>
        <dbReference type="ARBA" id="ARBA00022692"/>
    </source>
</evidence>
<accession>A0A365H8V6</accession>
<feature type="transmembrane region" description="Helical" evidence="6">
    <location>
        <begin position="258"/>
        <end position="280"/>
    </location>
</feature>
<dbReference type="EMBL" id="QLYX01000004">
    <property type="protein sequence ID" value="RAY15448.1"/>
    <property type="molecule type" value="Genomic_DNA"/>
</dbReference>
<gene>
    <name evidence="7" type="ORF">DPM19_10005</name>
</gene>
<dbReference type="PANTHER" id="PTHR30213:SF1">
    <property type="entry name" value="INNER MEMBRANE PROTEIN YHJD"/>
    <property type="match status" value="1"/>
</dbReference>
<evidence type="ECO:0000256" key="6">
    <source>
        <dbReference type="SAM" id="Phobius"/>
    </source>
</evidence>
<organism evidence="7 8">
    <name type="scientific">Actinomadura craniellae</name>
    <dbReference type="NCBI Taxonomy" id="2231787"/>
    <lineage>
        <taxon>Bacteria</taxon>
        <taxon>Bacillati</taxon>
        <taxon>Actinomycetota</taxon>
        <taxon>Actinomycetes</taxon>
        <taxon>Streptosporangiales</taxon>
        <taxon>Thermomonosporaceae</taxon>
        <taxon>Actinomadura</taxon>
    </lineage>
</organism>
<feature type="transmembrane region" description="Helical" evidence="6">
    <location>
        <begin position="44"/>
        <end position="67"/>
    </location>
</feature>
<dbReference type="Proteomes" id="UP000251891">
    <property type="component" value="Unassembled WGS sequence"/>
</dbReference>
<keyword evidence="8" id="KW-1185">Reference proteome</keyword>
<evidence type="ECO:0000256" key="2">
    <source>
        <dbReference type="ARBA" id="ARBA00022475"/>
    </source>
</evidence>
<evidence type="ECO:0000313" key="8">
    <source>
        <dbReference type="Proteomes" id="UP000251891"/>
    </source>
</evidence>
<dbReference type="PANTHER" id="PTHR30213">
    <property type="entry name" value="INNER MEMBRANE PROTEIN YHJD"/>
    <property type="match status" value="1"/>
</dbReference>
<reference evidence="7 8" key="1">
    <citation type="submission" date="2018-06" db="EMBL/GenBank/DDBJ databases">
        <title>Actinomadura craniellae sp. nov. isolated from marine sponge Craniella sp.</title>
        <authorList>
            <person name="Li L."/>
            <person name="Xu Q.H."/>
            <person name="Lin H.W."/>
            <person name="Lu Y.H."/>
        </authorList>
    </citation>
    <scope>NUCLEOTIDE SEQUENCE [LARGE SCALE GENOMIC DNA]</scope>
    <source>
        <strain evidence="7 8">LHW63021</strain>
    </source>
</reference>
<sequence length="312" mass="33785">MKRRAGSGWDRATGAVRSARNRWPWLEHLVRAYGRYSERHGDRLAAAMTYFGFLSFFPLLALGYSLLGYVVGVSEPARVYLVDAMGSLLPGQVSLPVEQIARAKTTAGIIGLVGLLYTGLGWVNALRESLRDIWGNDPSGGGHFLVKRLWDVGTLVFLGTVLMASVAVSTLTTHAGRTVLDWLGLGGLVGMGVLLRLATLAVAIGCNMLIFLVLFSRMTGTRAPWRRIVRGALFGAVGLEILKMIGTFLITLTTHNPVYASFAVVAGMLVWIDVVSRFMLFTAAWTATRRVVLSADAEHLDDPDRPPVVAAG</sequence>
<comment type="caution">
    <text evidence="7">The sequence shown here is derived from an EMBL/GenBank/DDBJ whole genome shotgun (WGS) entry which is preliminary data.</text>
</comment>
<keyword evidence="3 6" id="KW-0812">Transmembrane</keyword>
<evidence type="ECO:0000256" key="4">
    <source>
        <dbReference type="ARBA" id="ARBA00022989"/>
    </source>
</evidence>
<name>A0A365H8V6_9ACTN</name>
<dbReference type="AlphaFoldDB" id="A0A365H8V6"/>
<evidence type="ECO:0000256" key="1">
    <source>
        <dbReference type="ARBA" id="ARBA00004651"/>
    </source>
</evidence>
<dbReference type="GO" id="GO:0005886">
    <property type="term" value="C:plasma membrane"/>
    <property type="evidence" value="ECO:0007669"/>
    <property type="project" value="UniProtKB-SubCell"/>
</dbReference>
<comment type="subcellular location">
    <subcellularLocation>
        <location evidence="1">Cell membrane</location>
        <topology evidence="1">Multi-pass membrane protein</topology>
    </subcellularLocation>
</comment>
<keyword evidence="5 6" id="KW-0472">Membrane</keyword>
<dbReference type="InterPro" id="IPR017039">
    <property type="entry name" value="Virul_fac_BrkB"/>
</dbReference>
<feature type="transmembrane region" description="Helical" evidence="6">
    <location>
        <begin position="152"/>
        <end position="173"/>
    </location>
</feature>
<dbReference type="OrthoDB" id="4127374at2"/>
<feature type="transmembrane region" description="Helical" evidence="6">
    <location>
        <begin position="193"/>
        <end position="216"/>
    </location>
</feature>
<evidence type="ECO:0000313" key="7">
    <source>
        <dbReference type="EMBL" id="RAY15448.1"/>
    </source>
</evidence>
<feature type="transmembrane region" description="Helical" evidence="6">
    <location>
        <begin position="228"/>
        <end position="252"/>
    </location>
</feature>
<protein>
    <submittedName>
        <fullName evidence="7">YihY/virulence factor BrkB family protein</fullName>
    </submittedName>
</protein>
<keyword evidence="4 6" id="KW-1133">Transmembrane helix</keyword>
<dbReference type="PIRSF" id="PIRSF035875">
    <property type="entry name" value="RNase_BN"/>
    <property type="match status" value="1"/>
</dbReference>
<proteinExistence type="predicted"/>
<keyword evidence="2" id="KW-1003">Cell membrane</keyword>